<evidence type="ECO:0000259" key="3">
    <source>
        <dbReference type="PROSITE" id="PS50002"/>
    </source>
</evidence>
<gene>
    <name evidence="5" type="ORF">CALMAC_LOCUS17139</name>
</gene>
<dbReference type="CDD" id="cd00160">
    <property type="entry name" value="RhoGEF"/>
    <property type="match status" value="1"/>
</dbReference>
<organism evidence="5 6">
    <name type="scientific">Callosobruchus maculatus</name>
    <name type="common">Southern cowpea weevil</name>
    <name type="synonym">Pulse bruchid</name>
    <dbReference type="NCBI Taxonomy" id="64391"/>
    <lineage>
        <taxon>Eukaryota</taxon>
        <taxon>Metazoa</taxon>
        <taxon>Ecdysozoa</taxon>
        <taxon>Arthropoda</taxon>
        <taxon>Hexapoda</taxon>
        <taxon>Insecta</taxon>
        <taxon>Pterygota</taxon>
        <taxon>Neoptera</taxon>
        <taxon>Endopterygota</taxon>
        <taxon>Coleoptera</taxon>
        <taxon>Polyphaga</taxon>
        <taxon>Cucujiformia</taxon>
        <taxon>Chrysomeloidea</taxon>
        <taxon>Chrysomelidae</taxon>
        <taxon>Bruchinae</taxon>
        <taxon>Bruchini</taxon>
        <taxon>Callosobruchus</taxon>
    </lineage>
</organism>
<name>A0A653DFF0_CALMS</name>
<dbReference type="InterPro" id="IPR036028">
    <property type="entry name" value="SH3-like_dom_sf"/>
</dbReference>
<evidence type="ECO:0000259" key="4">
    <source>
        <dbReference type="PROSITE" id="PS50010"/>
    </source>
</evidence>
<dbReference type="FunFam" id="2.30.30.40:FF:000072">
    <property type="entry name" value="Unconventional Myosin IB"/>
    <property type="match status" value="1"/>
</dbReference>
<keyword evidence="6" id="KW-1185">Reference proteome</keyword>
<reference evidence="5 6" key="1">
    <citation type="submission" date="2019-01" db="EMBL/GenBank/DDBJ databases">
        <authorList>
            <person name="Sayadi A."/>
        </authorList>
    </citation>
    <scope>NUCLEOTIDE SEQUENCE [LARGE SCALE GENOMIC DNA]</scope>
</reference>
<dbReference type="InterPro" id="IPR011993">
    <property type="entry name" value="PH-like_dom_sf"/>
</dbReference>
<dbReference type="EMBL" id="CAACVG010011828">
    <property type="protein sequence ID" value="VEN58935.1"/>
    <property type="molecule type" value="Genomic_DNA"/>
</dbReference>
<keyword evidence="1 2" id="KW-0728">SH3 domain</keyword>
<dbReference type="Proteomes" id="UP000410492">
    <property type="component" value="Unassembled WGS sequence"/>
</dbReference>
<feature type="domain" description="DH" evidence="4">
    <location>
        <begin position="72"/>
        <end position="252"/>
    </location>
</feature>
<dbReference type="OrthoDB" id="6019202at2759"/>
<evidence type="ECO:0008006" key="7">
    <source>
        <dbReference type="Google" id="ProtNLM"/>
    </source>
</evidence>
<dbReference type="SUPFAM" id="SSF48065">
    <property type="entry name" value="DBL homology domain (DH-domain)"/>
    <property type="match status" value="1"/>
</dbReference>
<evidence type="ECO:0000313" key="5">
    <source>
        <dbReference type="EMBL" id="VEN58935.1"/>
    </source>
</evidence>
<dbReference type="SMART" id="SM00326">
    <property type="entry name" value="SH3"/>
    <property type="match status" value="1"/>
</dbReference>
<sequence length="315" mass="36612">MDTEECCKALMVKALYSYKRINNDELTFKKGDIITVSQKGNLDGWWEGILNGEKGWFPSNYVKEITSQQNQYKSIVLKDLVDSEKFYVEELENLISNYLQPLKKTRILTEDQYKQLTSNIKEIVELHQHLLDLVEAELKKHGKQQRLGRLFLQWAPKIQKAHQFYCSLHPRAVCILDIFRDDLTKFMESRGAACPGILVLTTMLSKPFRRLDRYTGILRELEKHMETEHLDNGDIQKSVNIYRDIAVTCATIRRQKELELQVLTGPICGWEGPSLTTLGDILHMSLVTFKTHYRYLLLFPTTLVILSVNHAEKYS</sequence>
<dbReference type="SUPFAM" id="SSF50044">
    <property type="entry name" value="SH3-domain"/>
    <property type="match status" value="1"/>
</dbReference>
<dbReference type="Pfam" id="PF07653">
    <property type="entry name" value="SH3_2"/>
    <property type="match status" value="1"/>
</dbReference>
<dbReference type="Gene3D" id="2.30.30.40">
    <property type="entry name" value="SH3 Domains"/>
    <property type="match status" value="1"/>
</dbReference>
<dbReference type="InterPro" id="IPR035899">
    <property type="entry name" value="DBL_dom_sf"/>
</dbReference>
<dbReference type="PRINTS" id="PR00452">
    <property type="entry name" value="SH3DOMAIN"/>
</dbReference>
<dbReference type="PRINTS" id="PR01887">
    <property type="entry name" value="SPECTRNALPHA"/>
</dbReference>
<dbReference type="AlphaFoldDB" id="A0A653DFF0"/>
<dbReference type="PROSITE" id="PS50010">
    <property type="entry name" value="DH_2"/>
    <property type="match status" value="1"/>
</dbReference>
<feature type="domain" description="SH3" evidence="3">
    <location>
        <begin position="7"/>
        <end position="67"/>
    </location>
</feature>
<dbReference type="PROSITE" id="PS50002">
    <property type="entry name" value="SH3"/>
    <property type="match status" value="1"/>
</dbReference>
<proteinExistence type="predicted"/>
<evidence type="ECO:0000313" key="6">
    <source>
        <dbReference type="Proteomes" id="UP000410492"/>
    </source>
</evidence>
<dbReference type="GO" id="GO:0016192">
    <property type="term" value="P:vesicle-mediated transport"/>
    <property type="evidence" value="ECO:0007669"/>
    <property type="project" value="UniProtKB-ARBA"/>
</dbReference>
<dbReference type="GO" id="GO:0005085">
    <property type="term" value="F:guanyl-nucleotide exchange factor activity"/>
    <property type="evidence" value="ECO:0007669"/>
    <property type="project" value="InterPro"/>
</dbReference>
<dbReference type="InterPro" id="IPR000219">
    <property type="entry name" value="DH_dom"/>
</dbReference>
<dbReference type="SUPFAM" id="SSF50729">
    <property type="entry name" value="PH domain-like"/>
    <property type="match status" value="1"/>
</dbReference>
<evidence type="ECO:0000256" key="2">
    <source>
        <dbReference type="PROSITE-ProRule" id="PRU00192"/>
    </source>
</evidence>
<dbReference type="Pfam" id="PF00621">
    <property type="entry name" value="RhoGEF"/>
    <property type="match status" value="1"/>
</dbReference>
<protein>
    <recommendedName>
        <fullName evidence="7">SH3 domain-containing protein</fullName>
    </recommendedName>
</protein>
<dbReference type="Gene3D" id="1.20.900.10">
    <property type="entry name" value="Dbl homology (DH) domain"/>
    <property type="match status" value="1"/>
</dbReference>
<dbReference type="PANTHER" id="PTHR46026:SF1">
    <property type="entry name" value="RHO-TYPE GUANINE NUCLEOTIDE EXCHANGE FACTOR, ISOFORM F"/>
    <property type="match status" value="1"/>
</dbReference>
<evidence type="ECO:0000256" key="1">
    <source>
        <dbReference type="ARBA" id="ARBA00022443"/>
    </source>
</evidence>
<dbReference type="InterPro" id="IPR001452">
    <property type="entry name" value="SH3_domain"/>
</dbReference>
<dbReference type="Gene3D" id="2.30.29.30">
    <property type="entry name" value="Pleckstrin-homology domain (PH domain)/Phosphotyrosine-binding domain (PTB)"/>
    <property type="match status" value="1"/>
</dbReference>
<dbReference type="GO" id="GO:0005737">
    <property type="term" value="C:cytoplasm"/>
    <property type="evidence" value="ECO:0007669"/>
    <property type="project" value="TreeGrafter"/>
</dbReference>
<dbReference type="PANTHER" id="PTHR46026">
    <property type="entry name" value="RHO-TYPE GUANINE NUCLEOTIDE EXCHANGE FACTOR, ISOFORM F"/>
    <property type="match status" value="1"/>
</dbReference>
<accession>A0A653DFF0</accession>
<dbReference type="SMART" id="SM00325">
    <property type="entry name" value="RhoGEF"/>
    <property type="match status" value="1"/>
</dbReference>